<organism evidence="1 2">
    <name type="scientific">Alkalibacillus salilacus</name>
    <dbReference type="NCBI Taxonomy" id="284582"/>
    <lineage>
        <taxon>Bacteria</taxon>
        <taxon>Bacillati</taxon>
        <taxon>Bacillota</taxon>
        <taxon>Bacilli</taxon>
        <taxon>Bacillales</taxon>
        <taxon>Bacillaceae</taxon>
        <taxon>Alkalibacillus</taxon>
    </lineage>
</organism>
<evidence type="ECO:0000313" key="1">
    <source>
        <dbReference type="EMBL" id="MDQ0160077.1"/>
    </source>
</evidence>
<name>A0ABT9VGH8_9BACI</name>
<protein>
    <submittedName>
        <fullName evidence="1">Uncharacterized protein (DUF2164 family)</fullName>
    </submittedName>
</protein>
<dbReference type="Pfam" id="PF09932">
    <property type="entry name" value="DUF2164"/>
    <property type="match status" value="1"/>
</dbReference>
<proteinExistence type="predicted"/>
<reference evidence="1 2" key="1">
    <citation type="submission" date="2023-07" db="EMBL/GenBank/DDBJ databases">
        <title>Genomic Encyclopedia of Type Strains, Phase IV (KMG-IV): sequencing the most valuable type-strain genomes for metagenomic binning, comparative biology and taxonomic classification.</title>
        <authorList>
            <person name="Goeker M."/>
        </authorList>
    </citation>
    <scope>NUCLEOTIDE SEQUENCE [LARGE SCALE GENOMIC DNA]</scope>
    <source>
        <strain evidence="1 2">DSM 16460</strain>
    </source>
</reference>
<dbReference type="EMBL" id="JAUSTQ010000008">
    <property type="protein sequence ID" value="MDQ0160077.1"/>
    <property type="molecule type" value="Genomic_DNA"/>
</dbReference>
<comment type="caution">
    <text evidence="1">The sequence shown here is derived from an EMBL/GenBank/DDBJ whole genome shotgun (WGS) entry which is preliminary data.</text>
</comment>
<gene>
    <name evidence="1" type="ORF">J2S77_002078</name>
</gene>
<dbReference type="RefSeq" id="WP_306977044.1">
    <property type="nucleotide sequence ID" value="NZ_JAUSTQ010000008.1"/>
</dbReference>
<accession>A0ABT9VGH8</accession>
<keyword evidence="2" id="KW-1185">Reference proteome</keyword>
<dbReference type="Proteomes" id="UP001224359">
    <property type="component" value="Unassembled WGS sequence"/>
</dbReference>
<sequence length="78" mass="9318">MKEPAFMKDKIKDEIKVYFYEERGEELGDLAVENMYTWLAEQIAPYYYNLGVHDARQIVEQKVMNLDEDISSLERPLR</sequence>
<evidence type="ECO:0000313" key="2">
    <source>
        <dbReference type="Proteomes" id="UP001224359"/>
    </source>
</evidence>
<dbReference type="InterPro" id="IPR018680">
    <property type="entry name" value="DUF2164"/>
</dbReference>